<evidence type="ECO:0000313" key="3">
    <source>
        <dbReference type="Proteomes" id="UP000778578"/>
    </source>
</evidence>
<sequence>MRAPDAYPTVSGVAAAARILTMRHPDLCRMRLAGESRAGRPLWLLSVGHGRRRILVVAGPHPDEQAGGATVLWLAEQAVCDRRRFAEADVTWDFLLCLDPDGTVLNENGPAGERPPAVHYRHTFRPHAAEQPEWASSLRTPREELPETFALLAIIDELRPVLQCSLHGTDVGGSWVQLTGDIPGLAEPFGKYAAELDIPVQTGTYDALFWQHAGPGVFVLPPGGAQERFGSEPEDANGSTWSRPHRHGGVTALVEVPMWATRRIADPAPHPDPAHAVGVLSARLRKDGAAAAAALERALPLLTRAAPASGPLLRGVEQAVGAFPGLADDFDGLAADSPVPLTMAHVAALDIAARRIPLRAAGMLLRLLDEARLDEDPAGEPARLRSRLERRIDAGARDLIATTDARWVPIADQIELQARTCLAAADLVLQEPALALP</sequence>
<accession>A0ABS7QCQ0</accession>
<reference evidence="2 3" key="1">
    <citation type="submission" date="2021-08" db="EMBL/GenBank/DDBJ databases">
        <title>WGS of actinomycetes from Thailand.</title>
        <authorList>
            <person name="Thawai C."/>
        </authorList>
    </citation>
    <scope>NUCLEOTIDE SEQUENCE [LARGE SCALE GENOMIC DNA]</scope>
    <source>
        <strain evidence="2 3">PLK6-54</strain>
    </source>
</reference>
<dbReference type="Gene3D" id="3.40.630.10">
    <property type="entry name" value="Zn peptidases"/>
    <property type="match status" value="1"/>
</dbReference>
<feature type="domain" description="Peptidase M14" evidence="1">
    <location>
        <begin position="7"/>
        <end position="232"/>
    </location>
</feature>
<dbReference type="SMART" id="SM00631">
    <property type="entry name" value="Zn_pept"/>
    <property type="match status" value="1"/>
</dbReference>
<dbReference type="Pfam" id="PF00246">
    <property type="entry name" value="Peptidase_M14"/>
    <property type="match status" value="1"/>
</dbReference>
<gene>
    <name evidence="2" type="ORF">K7862_25325</name>
</gene>
<proteinExistence type="predicted"/>
<evidence type="ECO:0000313" key="2">
    <source>
        <dbReference type="EMBL" id="MBY8880933.1"/>
    </source>
</evidence>
<dbReference type="RefSeq" id="WP_222966479.1">
    <property type="nucleotide sequence ID" value="NZ_JAINZZ010000039.1"/>
</dbReference>
<organism evidence="2 3">
    <name type="scientific">Actinacidiphila acidipaludis</name>
    <dbReference type="NCBI Taxonomy" id="2873382"/>
    <lineage>
        <taxon>Bacteria</taxon>
        <taxon>Bacillati</taxon>
        <taxon>Actinomycetota</taxon>
        <taxon>Actinomycetes</taxon>
        <taxon>Kitasatosporales</taxon>
        <taxon>Streptomycetaceae</taxon>
        <taxon>Actinacidiphila</taxon>
    </lineage>
</organism>
<protein>
    <submittedName>
        <fullName evidence="2">Hydroxylacyl-CoA dehydrogenase</fullName>
    </submittedName>
</protein>
<dbReference type="EMBL" id="JAINZZ010000039">
    <property type="protein sequence ID" value="MBY8880933.1"/>
    <property type="molecule type" value="Genomic_DNA"/>
</dbReference>
<evidence type="ECO:0000259" key="1">
    <source>
        <dbReference type="SMART" id="SM00631"/>
    </source>
</evidence>
<dbReference type="SUPFAM" id="SSF53187">
    <property type="entry name" value="Zn-dependent exopeptidases"/>
    <property type="match status" value="1"/>
</dbReference>
<keyword evidence="3" id="KW-1185">Reference proteome</keyword>
<dbReference type="InterPro" id="IPR000834">
    <property type="entry name" value="Peptidase_M14"/>
</dbReference>
<dbReference type="Proteomes" id="UP000778578">
    <property type="component" value="Unassembled WGS sequence"/>
</dbReference>
<comment type="caution">
    <text evidence="2">The sequence shown here is derived from an EMBL/GenBank/DDBJ whole genome shotgun (WGS) entry which is preliminary data.</text>
</comment>
<name>A0ABS7QCQ0_9ACTN</name>